<keyword evidence="2" id="KW-0812">Transmembrane</keyword>
<evidence type="ECO:0000313" key="3">
    <source>
        <dbReference type="EMBL" id="KAK9142371.1"/>
    </source>
</evidence>
<feature type="compositionally biased region" description="Low complexity" evidence="1">
    <location>
        <begin position="119"/>
        <end position="134"/>
    </location>
</feature>
<keyword evidence="2" id="KW-1133">Transmembrane helix</keyword>
<evidence type="ECO:0000313" key="4">
    <source>
        <dbReference type="Proteomes" id="UP001420932"/>
    </source>
</evidence>
<protein>
    <submittedName>
        <fullName evidence="3">Uncharacterized protein</fullName>
    </submittedName>
</protein>
<keyword evidence="4" id="KW-1185">Reference proteome</keyword>
<dbReference type="EMBL" id="JBBNAF010000005">
    <property type="protein sequence ID" value="KAK9142371.1"/>
    <property type="molecule type" value="Genomic_DNA"/>
</dbReference>
<evidence type="ECO:0000256" key="1">
    <source>
        <dbReference type="SAM" id="MobiDB-lite"/>
    </source>
</evidence>
<comment type="caution">
    <text evidence="3">The sequence shown here is derived from an EMBL/GenBank/DDBJ whole genome shotgun (WGS) entry which is preliminary data.</text>
</comment>
<proteinExistence type="predicted"/>
<sequence length="379" mass="42063">MEDEDMKDYNRPTEETYTIERGSLSHHATHSHPDRIVYTAQHGASPSASHHETPSPPVHVLPTQRGTIPSSSRHSTPSPPGFVYPHEHGIRLSSSHHATPSPSAHPAHSPGIGNEHTFTSRPAPRRTSSARSSTNKLRSSIPHVVEEIPYFSDRQQLLQKAKILLFISLLSMACVLHLGVANAIYLITKKRITPIYLTYEVFEHYKRKQATDETFKKSEQISANKKSEVGGQALAKLTRRLEEMSAQSPDTLIDEDKIYLEGKQAHLEDQRMDLMSWKSSSRTTRAYAASATTASATVIGSVAFGIGVAYKEGVDKTSLFLLATDVCHKSVTEQQHNTYSVAGVHQQQRIYQQPLSVPDLLQSGLATKSYKLNIILVRC</sequence>
<dbReference type="Proteomes" id="UP001420932">
    <property type="component" value="Unassembled WGS sequence"/>
</dbReference>
<feature type="region of interest" description="Disordered" evidence="1">
    <location>
        <begin position="1"/>
        <end position="138"/>
    </location>
</feature>
<organism evidence="3 4">
    <name type="scientific">Stephania yunnanensis</name>
    <dbReference type="NCBI Taxonomy" id="152371"/>
    <lineage>
        <taxon>Eukaryota</taxon>
        <taxon>Viridiplantae</taxon>
        <taxon>Streptophyta</taxon>
        <taxon>Embryophyta</taxon>
        <taxon>Tracheophyta</taxon>
        <taxon>Spermatophyta</taxon>
        <taxon>Magnoliopsida</taxon>
        <taxon>Ranunculales</taxon>
        <taxon>Menispermaceae</taxon>
        <taxon>Menispermoideae</taxon>
        <taxon>Cissampelideae</taxon>
        <taxon>Stephania</taxon>
    </lineage>
</organism>
<name>A0AAP0JY70_9MAGN</name>
<dbReference type="AlphaFoldDB" id="A0AAP0JY70"/>
<keyword evidence="2" id="KW-0472">Membrane</keyword>
<reference evidence="3 4" key="1">
    <citation type="submission" date="2024-01" db="EMBL/GenBank/DDBJ databases">
        <title>Genome assemblies of Stephania.</title>
        <authorList>
            <person name="Yang L."/>
        </authorList>
    </citation>
    <scope>NUCLEOTIDE SEQUENCE [LARGE SCALE GENOMIC DNA]</scope>
    <source>
        <strain evidence="3">YNDBR</strain>
        <tissue evidence="3">Leaf</tissue>
    </source>
</reference>
<gene>
    <name evidence="3" type="ORF">Syun_011771</name>
</gene>
<feature type="transmembrane region" description="Helical" evidence="2">
    <location>
        <begin position="163"/>
        <end position="187"/>
    </location>
</feature>
<evidence type="ECO:0000256" key="2">
    <source>
        <dbReference type="SAM" id="Phobius"/>
    </source>
</evidence>
<feature type="compositionally biased region" description="Low complexity" evidence="1">
    <location>
        <begin position="93"/>
        <end position="110"/>
    </location>
</feature>
<accession>A0AAP0JY70</accession>